<keyword evidence="6" id="KW-0969">Cilium</keyword>
<dbReference type="GO" id="GO:0043014">
    <property type="term" value="F:alpha-tubulin binding"/>
    <property type="evidence" value="ECO:0007669"/>
    <property type="project" value="TreeGrafter"/>
</dbReference>
<dbReference type="Pfam" id="PF06565">
    <property type="entry name" value="DM10_dom"/>
    <property type="match status" value="3"/>
</dbReference>
<comment type="subcellular location">
    <subcellularLocation>
        <location evidence="1">Cytoplasm</location>
        <location evidence="1">Cytoskeleton</location>
        <location evidence="1">Flagellum axoneme</location>
    </subcellularLocation>
</comment>
<evidence type="ECO:0000256" key="8">
    <source>
        <dbReference type="ARBA" id="ARBA00023273"/>
    </source>
</evidence>
<dbReference type="EMBL" id="HBNR01053239">
    <property type="protein sequence ID" value="CAE4618510.1"/>
    <property type="molecule type" value="Transcribed_RNA"/>
</dbReference>
<reference evidence="11" key="1">
    <citation type="submission" date="2021-01" db="EMBL/GenBank/DDBJ databases">
        <authorList>
            <person name="Corre E."/>
            <person name="Pelletier E."/>
            <person name="Niang G."/>
            <person name="Scheremetjew M."/>
            <person name="Finn R."/>
            <person name="Kale V."/>
            <person name="Holt S."/>
            <person name="Cochrane G."/>
            <person name="Meng A."/>
            <person name="Brown T."/>
            <person name="Cohen L."/>
        </authorList>
    </citation>
    <scope>NUCLEOTIDE SEQUENCE</scope>
    <source>
        <strain evidence="11">CCMP3105</strain>
    </source>
</reference>
<dbReference type="SUPFAM" id="SSF47473">
    <property type="entry name" value="EF-hand"/>
    <property type="match status" value="1"/>
</dbReference>
<accession>A0A7S4RNF6</accession>
<dbReference type="SMART" id="SM00676">
    <property type="entry name" value="DM10"/>
    <property type="match status" value="3"/>
</dbReference>
<dbReference type="PROSITE" id="PS51336">
    <property type="entry name" value="DM10"/>
    <property type="match status" value="3"/>
</dbReference>
<dbReference type="GO" id="GO:0072686">
    <property type="term" value="C:mitotic spindle"/>
    <property type="evidence" value="ECO:0007669"/>
    <property type="project" value="TreeGrafter"/>
</dbReference>
<dbReference type="FunFam" id="2.30.29.170:FF:000002">
    <property type="entry name" value="EF-hand domain (C-terminal) containing 1"/>
    <property type="match status" value="1"/>
</dbReference>
<keyword evidence="7" id="KW-0206">Cytoskeleton</keyword>
<dbReference type="Gene3D" id="2.30.29.170">
    <property type="match status" value="3"/>
</dbReference>
<dbReference type="GO" id="GO:0005509">
    <property type="term" value="F:calcium ion binding"/>
    <property type="evidence" value="ECO:0007669"/>
    <property type="project" value="InterPro"/>
</dbReference>
<evidence type="ECO:0000313" key="11">
    <source>
        <dbReference type="EMBL" id="CAE4618510.1"/>
    </source>
</evidence>
<evidence type="ECO:0000259" key="9">
    <source>
        <dbReference type="PROSITE" id="PS50222"/>
    </source>
</evidence>
<dbReference type="PANTHER" id="PTHR12086:SF9">
    <property type="entry name" value="EF-HAND DOMAIN-CONTAINING PROTEIN 1"/>
    <property type="match status" value="1"/>
</dbReference>
<dbReference type="InterPro" id="IPR011992">
    <property type="entry name" value="EF-hand-dom_pair"/>
</dbReference>
<evidence type="ECO:0000256" key="2">
    <source>
        <dbReference type="ARBA" id="ARBA00022490"/>
    </source>
</evidence>
<keyword evidence="4" id="KW-0106">Calcium</keyword>
<evidence type="ECO:0000256" key="1">
    <source>
        <dbReference type="ARBA" id="ARBA00004611"/>
    </source>
</evidence>
<organism evidence="11">
    <name type="scientific">Alexandrium monilatum</name>
    <dbReference type="NCBI Taxonomy" id="311494"/>
    <lineage>
        <taxon>Eukaryota</taxon>
        <taxon>Sar</taxon>
        <taxon>Alveolata</taxon>
        <taxon>Dinophyceae</taxon>
        <taxon>Gonyaulacales</taxon>
        <taxon>Pyrocystaceae</taxon>
        <taxon>Alexandrium</taxon>
    </lineage>
</organism>
<dbReference type="InterPro" id="IPR002048">
    <property type="entry name" value="EF_hand_dom"/>
</dbReference>
<dbReference type="SMART" id="SM00054">
    <property type="entry name" value="EFh"/>
    <property type="match status" value="2"/>
</dbReference>
<feature type="domain" description="DM10" evidence="10">
    <location>
        <begin position="95"/>
        <end position="199"/>
    </location>
</feature>
<evidence type="ECO:0000256" key="7">
    <source>
        <dbReference type="ARBA" id="ARBA00023212"/>
    </source>
</evidence>
<keyword evidence="5" id="KW-0282">Flagellum</keyword>
<name>A0A7S4RNF6_9DINO</name>
<evidence type="ECO:0000256" key="6">
    <source>
        <dbReference type="ARBA" id="ARBA00023069"/>
    </source>
</evidence>
<evidence type="ECO:0000256" key="4">
    <source>
        <dbReference type="ARBA" id="ARBA00022837"/>
    </source>
</evidence>
<dbReference type="GO" id="GO:0005930">
    <property type="term" value="C:axoneme"/>
    <property type="evidence" value="ECO:0007669"/>
    <property type="project" value="TreeGrafter"/>
</dbReference>
<dbReference type="AlphaFoldDB" id="A0A7S4RNF6"/>
<gene>
    <name evidence="11" type="ORF">AMON00008_LOCUS37364</name>
</gene>
<dbReference type="InterPro" id="IPR006602">
    <property type="entry name" value="DM10_dom"/>
</dbReference>
<dbReference type="GO" id="GO:0007052">
    <property type="term" value="P:mitotic spindle organization"/>
    <property type="evidence" value="ECO:0007669"/>
    <property type="project" value="TreeGrafter"/>
</dbReference>
<evidence type="ECO:0008006" key="12">
    <source>
        <dbReference type="Google" id="ProtNLM"/>
    </source>
</evidence>
<feature type="domain" description="DM10" evidence="10">
    <location>
        <begin position="257"/>
        <end position="371"/>
    </location>
</feature>
<dbReference type="PROSITE" id="PS00018">
    <property type="entry name" value="EF_HAND_1"/>
    <property type="match status" value="1"/>
</dbReference>
<evidence type="ECO:0000256" key="3">
    <source>
        <dbReference type="ARBA" id="ARBA00022737"/>
    </source>
</evidence>
<keyword evidence="3" id="KW-0677">Repeat</keyword>
<proteinExistence type="predicted"/>
<feature type="domain" description="EF-hand" evidence="9">
    <location>
        <begin position="584"/>
        <end position="619"/>
    </location>
</feature>
<dbReference type="GO" id="GO:0060285">
    <property type="term" value="P:cilium-dependent cell motility"/>
    <property type="evidence" value="ECO:0007669"/>
    <property type="project" value="TreeGrafter"/>
</dbReference>
<evidence type="ECO:0000256" key="5">
    <source>
        <dbReference type="ARBA" id="ARBA00022846"/>
    </source>
</evidence>
<dbReference type="InterPro" id="IPR018247">
    <property type="entry name" value="EF_Hand_1_Ca_BS"/>
</dbReference>
<dbReference type="GO" id="GO:0000281">
    <property type="term" value="P:mitotic cytokinesis"/>
    <property type="evidence" value="ECO:0007669"/>
    <property type="project" value="TreeGrafter"/>
</dbReference>
<dbReference type="InterPro" id="IPR040193">
    <property type="entry name" value="EFHC1/EFHC2/EFHB"/>
</dbReference>
<feature type="domain" description="DM10" evidence="10">
    <location>
        <begin position="428"/>
        <end position="528"/>
    </location>
</feature>
<evidence type="ECO:0000259" key="10">
    <source>
        <dbReference type="PROSITE" id="PS51336"/>
    </source>
</evidence>
<keyword evidence="2" id="KW-0963">Cytoplasm</keyword>
<keyword evidence="8" id="KW-0966">Cell projection</keyword>
<dbReference type="Pfam" id="PF13499">
    <property type="entry name" value="EF-hand_7"/>
    <property type="match status" value="1"/>
</dbReference>
<dbReference type="PANTHER" id="PTHR12086">
    <property type="entry name" value="EF-HAND DOMAIN C-TERMINAL CONTAINING PROTEIN"/>
    <property type="match status" value="1"/>
</dbReference>
<protein>
    <recommendedName>
        <fullName evidence="12">Calmodulin</fullName>
    </recommendedName>
</protein>
<feature type="domain" description="EF-hand" evidence="9">
    <location>
        <begin position="548"/>
        <end position="583"/>
    </location>
</feature>
<dbReference type="Gene3D" id="1.10.238.10">
    <property type="entry name" value="EF-hand"/>
    <property type="match status" value="1"/>
</dbReference>
<dbReference type="PROSITE" id="PS50222">
    <property type="entry name" value="EF_HAND_2"/>
    <property type="match status" value="2"/>
</dbReference>
<dbReference type="FunFam" id="2.30.29.170:FF:000004">
    <property type="entry name" value="EF-hand domain containing 2"/>
    <property type="match status" value="1"/>
</dbReference>
<sequence>MTTEVDLRTIPNLPGYGFKRRQKNYHRPQTFNVVNGVRVEHMEGVTFERPKLVKVANPPDPRRHGSTLPMSTTQEEYREAVPRAHAELPAWDALDRHVLRFYGQFKESVVETNLETSRVRNCVVYYYLEDDTAQVLEPKQDNSGLPQGQVIRRHRFPGPSGGYLSWQDLAVGGILHIYGRSIYLVNCDDWSRSYYAAQGIDQGQPESPEQDAFMASREQMQMKDSVGIPRTHERLYREAQLGGGHVNADMQQFMEWDRKVCRFYAVIDDLTLPQHERRPFVIMYFLADDTLEIREMYPLNSGRDPFPIFYGRRRMPRGAARVIGPLDKAPSKEEFVHISDFSVGRVQELMGLRFYVYDADPFTRQYFRDELGETLEGAKDVRLPERAVARPETPPYTGYGSWEDSMGSVHALMPKPPRRDFVKNFANDGKVLRFTAQLRNAKPEDMDRLFVVNYGLADDTLSIHEPPQRNIGLVTGKFLEKGVHVNQLTGAIFKPQDLYPGALIKVYNREFEIVDMDEYTRKYIENPDAGKGFDLDAVLEKFREGLRQQFPLVRDIFRKFDSDHDGVMTVPEFRGALEKWGFQLTDEEVVAIMRHFDSRKDGQVSYNEFCDALLDEDYTTSMLKKRRPLDKAHDAFYAGRAQGKLNERSETDNVRAAVRALGDVVYRQTAAFTKLFKEFAHKTHGQTLTCEQITDALAQIGQSFELEDVRRCVLYVLPDVDPDRVPYVAFLKALVTSYHDLSANR</sequence>
<dbReference type="CDD" id="cd00051">
    <property type="entry name" value="EFh"/>
    <property type="match status" value="1"/>
</dbReference>